<feature type="domain" description="Ap4A phosphorylase 1/2 N-terminal" evidence="2">
    <location>
        <begin position="8"/>
        <end position="188"/>
    </location>
</feature>
<dbReference type="GO" id="GO:0003877">
    <property type="term" value="F:ATP:ADP adenylyltransferase activity"/>
    <property type="evidence" value="ECO:0007669"/>
    <property type="project" value="UniProtKB-EC"/>
</dbReference>
<evidence type="ECO:0000259" key="1">
    <source>
        <dbReference type="Pfam" id="PF09830"/>
    </source>
</evidence>
<sequence length="339" mass="38074">MTAAKLQHIPQLVRQQYVAAIEAGDAFFFESDVRIVRGQNVQRPVPWQIRIVPALLKKPKAPVSAEEEVRPKQNQVDVFAPPYVPNLLVKELDDFTVLLNKYCVLPHHYLLVTRDFVSQEKPPSPSMLALVYSMITSHTPSSDGAELLGFFNCGPNSGASQPHCHFQLVELTPSENATKAVPIEHMLDTQSAPDEDKEEILGLAVPWRHFVARLEPPSDPEKLENYFGKRFSHLLEAMFSLALEKNDENKGRPNFNVLLTRHFMHLIPRRNETFDMKEAGWEEYGPGGHPPKYTGTLSINALGYAGLLLTRHASELDALYASSNDERIVQVLTHTGVPL</sequence>
<dbReference type="EMBL" id="CP033148">
    <property type="protein sequence ID" value="AYO41425.1"/>
    <property type="molecule type" value="Genomic_DNA"/>
</dbReference>
<dbReference type="InterPro" id="IPR036265">
    <property type="entry name" value="HIT-like_sf"/>
</dbReference>
<evidence type="ECO:0000313" key="4">
    <source>
        <dbReference type="Proteomes" id="UP000269793"/>
    </source>
</evidence>
<reference evidence="3 4" key="1">
    <citation type="submission" date="2018-10" db="EMBL/GenBank/DDBJ databases">
        <title>Complete genome sequence of Malassezia restricta CBS 7877.</title>
        <authorList>
            <person name="Morand S.C."/>
            <person name="Bertignac M."/>
            <person name="Iltis A."/>
            <person name="Kolder I."/>
            <person name="Pirovano W."/>
            <person name="Jourdain R."/>
            <person name="Clavaud C."/>
        </authorList>
    </citation>
    <scope>NUCLEOTIDE SEQUENCE [LARGE SCALE GENOMIC DNA]</scope>
    <source>
        <strain evidence="3 4">CBS 7877</strain>
    </source>
</reference>
<dbReference type="VEuPathDB" id="FungiDB:DNF11_0475"/>
<protein>
    <submittedName>
        <fullName evidence="3">5',5'''-P-1,P-4-tetraphosphate phosphorylase 2</fullName>
        <ecNumber evidence="3">2.7.7.53</ecNumber>
    </submittedName>
</protein>
<dbReference type="AlphaFoldDB" id="A0A3G2S0G6"/>
<dbReference type="InterPro" id="IPR019200">
    <property type="entry name" value="ATP_adenylylTrfase_C"/>
</dbReference>
<organism evidence="3 4">
    <name type="scientific">Malassezia restricta (strain ATCC 96810 / NBRC 103918 / CBS 7877)</name>
    <name type="common">Seborrheic dermatitis infection agent</name>
    <dbReference type="NCBI Taxonomy" id="425264"/>
    <lineage>
        <taxon>Eukaryota</taxon>
        <taxon>Fungi</taxon>
        <taxon>Dikarya</taxon>
        <taxon>Basidiomycota</taxon>
        <taxon>Ustilaginomycotina</taxon>
        <taxon>Malasseziomycetes</taxon>
        <taxon>Malasseziales</taxon>
        <taxon>Malasseziaceae</taxon>
        <taxon>Malassezia</taxon>
    </lineage>
</organism>
<proteinExistence type="predicted"/>
<dbReference type="Pfam" id="PF19327">
    <property type="entry name" value="Ap4A_phos_N"/>
    <property type="match status" value="1"/>
</dbReference>
<feature type="domain" description="ATP adenylyltransferase C-terminal" evidence="1">
    <location>
        <begin position="204"/>
        <end position="338"/>
    </location>
</feature>
<gene>
    <name evidence="3" type="primary">APA2</name>
    <name evidence="3" type="ORF">DNF11_0475</name>
</gene>
<dbReference type="PANTHER" id="PTHR38420:SF1">
    <property type="entry name" value="PUTATIVE (AFU_ORTHOLOGUE AFUA_5G14690)-RELATED"/>
    <property type="match status" value="1"/>
</dbReference>
<dbReference type="InterPro" id="IPR045759">
    <property type="entry name" value="Ap4A_phos1/2_N"/>
</dbReference>
<dbReference type="GO" id="GO:0009117">
    <property type="term" value="P:nucleotide metabolic process"/>
    <property type="evidence" value="ECO:0007669"/>
    <property type="project" value="InterPro"/>
</dbReference>
<keyword evidence="3" id="KW-0808">Transferase</keyword>
<dbReference type="SUPFAM" id="SSF54197">
    <property type="entry name" value="HIT-like"/>
    <property type="match status" value="1"/>
</dbReference>
<dbReference type="InterPro" id="IPR043171">
    <property type="entry name" value="Ap4A_phos1/2-like"/>
</dbReference>
<evidence type="ECO:0000259" key="2">
    <source>
        <dbReference type="Pfam" id="PF19327"/>
    </source>
</evidence>
<dbReference type="EC" id="2.7.7.53" evidence="3"/>
<keyword evidence="4" id="KW-1185">Reference proteome</keyword>
<dbReference type="GO" id="GO:0005524">
    <property type="term" value="F:ATP binding"/>
    <property type="evidence" value="ECO:0007669"/>
    <property type="project" value="InterPro"/>
</dbReference>
<dbReference type="Proteomes" id="UP000269793">
    <property type="component" value="Chromosome I"/>
</dbReference>
<dbReference type="PANTHER" id="PTHR38420">
    <property type="entry name" value="AP-4-A PHOSPHORYLASE II"/>
    <property type="match status" value="1"/>
</dbReference>
<dbReference type="InterPro" id="IPR009163">
    <property type="entry name" value="Ap4A_phos1/2"/>
</dbReference>
<dbReference type="Gene3D" id="3.30.428.70">
    <property type="match status" value="1"/>
</dbReference>
<name>A0A3G2S0G6_MALR7</name>
<keyword evidence="3" id="KW-0548">Nucleotidyltransferase</keyword>
<dbReference type="Pfam" id="PF09830">
    <property type="entry name" value="ATP_transf"/>
    <property type="match status" value="1"/>
</dbReference>
<dbReference type="STRING" id="425264.A0A3G2S0G6"/>
<accession>A0A3G2S0G6</accession>
<evidence type="ECO:0000313" key="3">
    <source>
        <dbReference type="EMBL" id="AYO41425.1"/>
    </source>
</evidence>
<dbReference type="OrthoDB" id="10267950at2759"/>